<reference evidence="2" key="1">
    <citation type="submission" date="2022-08" db="UniProtKB">
        <authorList>
            <consortium name="EnsemblMetazoa"/>
        </authorList>
    </citation>
    <scope>IDENTIFICATION</scope>
    <source>
        <strain evidence="2">EBRO</strain>
    </source>
</reference>
<organism evidence="2">
    <name type="scientific">Anopheles atroparvus</name>
    <name type="common">European mosquito</name>
    <dbReference type="NCBI Taxonomy" id="41427"/>
    <lineage>
        <taxon>Eukaryota</taxon>
        <taxon>Metazoa</taxon>
        <taxon>Ecdysozoa</taxon>
        <taxon>Arthropoda</taxon>
        <taxon>Hexapoda</taxon>
        <taxon>Insecta</taxon>
        <taxon>Pterygota</taxon>
        <taxon>Neoptera</taxon>
        <taxon>Endopterygota</taxon>
        <taxon>Diptera</taxon>
        <taxon>Nematocera</taxon>
        <taxon>Culicoidea</taxon>
        <taxon>Culicidae</taxon>
        <taxon>Anophelinae</taxon>
        <taxon>Anopheles</taxon>
    </lineage>
</organism>
<evidence type="ECO:0000313" key="2">
    <source>
        <dbReference type="EnsemblMetazoa" id="AATE007011-PA.1"/>
    </source>
</evidence>
<feature type="compositionally biased region" description="Low complexity" evidence="1">
    <location>
        <begin position="360"/>
        <end position="371"/>
    </location>
</feature>
<feature type="compositionally biased region" description="Acidic residues" evidence="1">
    <location>
        <begin position="372"/>
        <end position="384"/>
    </location>
</feature>
<feature type="compositionally biased region" description="Polar residues" evidence="1">
    <location>
        <begin position="432"/>
        <end position="446"/>
    </location>
</feature>
<feature type="region of interest" description="Disordered" evidence="1">
    <location>
        <begin position="239"/>
        <end position="275"/>
    </location>
</feature>
<dbReference type="VEuPathDB" id="VectorBase:AATE007011"/>
<feature type="region of interest" description="Disordered" evidence="1">
    <location>
        <begin position="432"/>
        <end position="455"/>
    </location>
</feature>
<dbReference type="EnsemblMetazoa" id="AATE007011-RA">
    <property type="protein sequence ID" value="AATE007011-PA.1"/>
    <property type="gene ID" value="AATE007011"/>
</dbReference>
<sequence>MAAMALKMTCNNPKNLFCFVCGVYTKSHHKRSIMTKPLIDAYEAYFVEARTAKRNYVHGPPSVCNDCNNALLRWANGLVRRPELPFDVPMIWSEPRNHQTDCYFCLTHPVVPGRQPGGYFDQPFEYPNNLHSAIKPRLMGKKAPGMENGPVCTVNRRGRSMGPIMNAPTASMQPPRILTRVDRKSVTHAPAQPNDSRVRLLRQTGPVLVAGMKRKSSLDPPSANTYDVTKVRLRSSEPSIVLEQSEKRLPSTSVSATSPPAPVRTFQPAKPTATSVPMQPTITRVFSLQGEIPAYDDFSSSPTELLRAINGHMEMPITIEIDDDDDDDEEEEVKVKQQMKDEEDETIPDQEQQSDEQEPETYQQQQEPAQDLQEEVTLEEENEQEEQRQFPQPVEEDRKPPMAAAAQFINIHSLPSASSTASSKMVVVKMTSPQKPNVAPSTTSSGVTVRPTTATTTTPNVTRLFPVGTGRAPHLITQSELILLLRDLELTRDKSAILIDRLKRWNLLAAQLVKPTRPRNSISGPAPEQPKPPALPVVRRVSTLAALSTMGSVTIKQGARTPVVLTTPTGVQRNGRQSFIRLAPAAVQSNTVTTSNNSGKVTVTANGVPVLRQQLQTIGGRRSPVKLKVISESKLVTHPVEQLQPITTNNN</sequence>
<proteinExistence type="predicted"/>
<dbReference type="STRING" id="41427.A0A182IWT7"/>
<name>A0A182IWT7_ANOAO</name>
<feature type="region of interest" description="Disordered" evidence="1">
    <location>
        <begin position="320"/>
        <end position="400"/>
    </location>
</feature>
<feature type="compositionally biased region" description="Acidic residues" evidence="1">
    <location>
        <begin position="341"/>
        <end position="359"/>
    </location>
</feature>
<protein>
    <submittedName>
        <fullName evidence="2">Uncharacterized protein</fullName>
    </submittedName>
</protein>
<dbReference type="AlphaFoldDB" id="A0A182IWT7"/>
<feature type="compositionally biased region" description="Acidic residues" evidence="1">
    <location>
        <begin position="320"/>
        <end position="332"/>
    </location>
</feature>
<evidence type="ECO:0000256" key="1">
    <source>
        <dbReference type="SAM" id="MobiDB-lite"/>
    </source>
</evidence>
<accession>A0A182IWT7</accession>